<evidence type="ECO:0000259" key="3">
    <source>
        <dbReference type="Pfam" id="PF01261"/>
    </source>
</evidence>
<organism evidence="4 5">
    <name type="scientific">Tautonia plasticadhaerens</name>
    <dbReference type="NCBI Taxonomy" id="2527974"/>
    <lineage>
        <taxon>Bacteria</taxon>
        <taxon>Pseudomonadati</taxon>
        <taxon>Planctomycetota</taxon>
        <taxon>Planctomycetia</taxon>
        <taxon>Isosphaerales</taxon>
        <taxon>Isosphaeraceae</taxon>
        <taxon>Tautonia</taxon>
    </lineage>
</organism>
<protein>
    <submittedName>
        <fullName evidence="4">L-ribulose-5-phosphate 3-epimerase UlaE</fullName>
        <ecNumber evidence="4">5.1.3.22</ecNumber>
    </submittedName>
</protein>
<feature type="signal peptide" evidence="2">
    <location>
        <begin position="1"/>
        <end position="30"/>
    </location>
</feature>
<dbReference type="Proteomes" id="UP000317835">
    <property type="component" value="Chromosome"/>
</dbReference>
<keyword evidence="1 4" id="KW-0413">Isomerase</keyword>
<accession>A0A518GX93</accession>
<dbReference type="Pfam" id="PF01261">
    <property type="entry name" value="AP_endonuc_2"/>
    <property type="match status" value="1"/>
</dbReference>
<dbReference type="PROSITE" id="PS51318">
    <property type="entry name" value="TAT"/>
    <property type="match status" value="1"/>
</dbReference>
<dbReference type="InterPro" id="IPR050417">
    <property type="entry name" value="Sugar_Epim/Isomerase"/>
</dbReference>
<dbReference type="AlphaFoldDB" id="A0A518GX93"/>
<evidence type="ECO:0000256" key="1">
    <source>
        <dbReference type="ARBA" id="ARBA00023235"/>
    </source>
</evidence>
<evidence type="ECO:0000313" key="5">
    <source>
        <dbReference type="Proteomes" id="UP000317835"/>
    </source>
</evidence>
<dbReference type="InterPro" id="IPR036237">
    <property type="entry name" value="Xyl_isomerase-like_sf"/>
</dbReference>
<reference evidence="4 5" key="1">
    <citation type="submission" date="2019-02" db="EMBL/GenBank/DDBJ databases">
        <title>Deep-cultivation of Planctomycetes and their phenomic and genomic characterization uncovers novel biology.</title>
        <authorList>
            <person name="Wiegand S."/>
            <person name="Jogler M."/>
            <person name="Boedeker C."/>
            <person name="Pinto D."/>
            <person name="Vollmers J."/>
            <person name="Rivas-Marin E."/>
            <person name="Kohn T."/>
            <person name="Peeters S.H."/>
            <person name="Heuer A."/>
            <person name="Rast P."/>
            <person name="Oberbeckmann S."/>
            <person name="Bunk B."/>
            <person name="Jeske O."/>
            <person name="Meyerdierks A."/>
            <person name="Storesund J.E."/>
            <person name="Kallscheuer N."/>
            <person name="Luecker S."/>
            <person name="Lage O.M."/>
            <person name="Pohl T."/>
            <person name="Merkel B.J."/>
            <person name="Hornburger P."/>
            <person name="Mueller R.-W."/>
            <person name="Bruemmer F."/>
            <person name="Labrenz M."/>
            <person name="Spormann A.M."/>
            <person name="Op den Camp H."/>
            <person name="Overmann J."/>
            <person name="Amann R."/>
            <person name="Jetten M.S.M."/>
            <person name="Mascher T."/>
            <person name="Medema M.H."/>
            <person name="Devos D.P."/>
            <person name="Kaster A.-K."/>
            <person name="Ovreas L."/>
            <person name="Rohde M."/>
            <person name="Galperin M.Y."/>
            <person name="Jogler C."/>
        </authorList>
    </citation>
    <scope>NUCLEOTIDE SEQUENCE [LARGE SCALE GENOMIC DNA]</scope>
    <source>
        <strain evidence="4 5">ElP</strain>
    </source>
</reference>
<dbReference type="PANTHER" id="PTHR43489">
    <property type="entry name" value="ISOMERASE"/>
    <property type="match status" value="1"/>
</dbReference>
<dbReference type="PANTHER" id="PTHR43489:SF7">
    <property type="entry name" value="3-DEHYDRO-D-GULOSIDE 4-EPIMERASE-RELATED"/>
    <property type="match status" value="1"/>
</dbReference>
<evidence type="ECO:0000313" key="4">
    <source>
        <dbReference type="EMBL" id="QDV33216.1"/>
    </source>
</evidence>
<name>A0A518GX93_9BACT</name>
<dbReference type="RefSeq" id="WP_145267614.1">
    <property type="nucleotide sequence ID" value="NZ_CP036426.1"/>
</dbReference>
<keyword evidence="2" id="KW-0732">Signal</keyword>
<dbReference type="EC" id="5.1.3.22" evidence="4"/>
<dbReference type="OrthoDB" id="9782669at2"/>
<gene>
    <name evidence="4" type="primary">ulaE_1</name>
    <name evidence="4" type="ORF">ElP_10580</name>
</gene>
<feature type="chain" id="PRO_5021972311" evidence="2">
    <location>
        <begin position="31"/>
        <end position="304"/>
    </location>
</feature>
<feature type="domain" description="Xylose isomerase-like TIM barrel" evidence="3">
    <location>
        <begin position="59"/>
        <end position="292"/>
    </location>
</feature>
<dbReference type="EMBL" id="CP036426">
    <property type="protein sequence ID" value="QDV33216.1"/>
    <property type="molecule type" value="Genomic_DNA"/>
</dbReference>
<proteinExistence type="predicted"/>
<sequence length="304" mass="33377" precursor="true">MTNRRSFLRSSGLGLAASLASGIRPSASLAAQETTAGPPIRKAIKIGMAPRDLPLVERFKLIKVCGFDGVDMDSPNDLPREEVIRARDESGLIIHGCVCSTHWSSPLSHPDPEVRAKTVSGMTTALEDCKAYGGTTVLLVPAVVNESISYADAYDRSQAEVRSLLPKAEELGITVAFENVWNNFLLSPLEFARYIDEFESDRVGAYFDIGNVVRFGWPEQWVRILGDRIVKLDVKEYSRDIQMNEGLAKGFNVPLGEGSVDWPAVVQAIDEIGYRGWATAELRGGDADYLEDVATRMDRCFGMG</sequence>
<dbReference type="InterPro" id="IPR006311">
    <property type="entry name" value="TAT_signal"/>
</dbReference>
<dbReference type="Gene3D" id="3.20.20.150">
    <property type="entry name" value="Divalent-metal-dependent TIM barrel enzymes"/>
    <property type="match status" value="1"/>
</dbReference>
<dbReference type="GO" id="GO:0034015">
    <property type="term" value="F:L-ribulose-5-phosphate 3-epimerase activity"/>
    <property type="evidence" value="ECO:0007669"/>
    <property type="project" value="UniProtKB-EC"/>
</dbReference>
<dbReference type="SUPFAM" id="SSF51658">
    <property type="entry name" value="Xylose isomerase-like"/>
    <property type="match status" value="1"/>
</dbReference>
<dbReference type="InterPro" id="IPR013022">
    <property type="entry name" value="Xyl_isomerase-like_TIM-brl"/>
</dbReference>
<evidence type="ECO:0000256" key="2">
    <source>
        <dbReference type="SAM" id="SignalP"/>
    </source>
</evidence>
<dbReference type="KEGG" id="tpla:ElP_10580"/>
<keyword evidence="5" id="KW-1185">Reference proteome</keyword>